<dbReference type="Gene3D" id="3.30.460.10">
    <property type="entry name" value="Beta Polymerase, domain 2"/>
    <property type="match status" value="1"/>
</dbReference>
<name>A0ABQ5NFF9_9BACI</name>
<dbReference type="PIRSF" id="PIRSF000812">
    <property type="entry name" value="AAD"/>
    <property type="match status" value="1"/>
</dbReference>
<dbReference type="RefSeq" id="WP_264986769.1">
    <property type="nucleotide sequence ID" value="NZ_BRZA01000001.1"/>
</dbReference>
<keyword evidence="2" id="KW-1185">Reference proteome</keyword>
<sequence>MEKHNIMQQSIRPIDYLFDFAMSDERVRIVGLEGSRTNPNVPPDHFQDYDVSFVVTDMTSFLQDVQWLDFLGERLMMQTPENMALFPPELGNWFSYLMLFTDHSRIDLTLIPLEELSLYLAGDGLLEILLDKDRRCPPMAVPTDCHYHIKQPTVRFFEDCYNEFWLSATNVVKGLCRQELLYANDLFEKIVREELLRMLAWRVGFETQFSVSVGKRYKYLPAFLTTQEHETFVKTYHLSSVEATWHALTQAMALFIATSNTVATILHTSVPAYGENVKTYIEQLYRQNN</sequence>
<organism evidence="1 2">
    <name type="scientific">Lysinibacillus piscis</name>
    <dbReference type="NCBI Taxonomy" id="2518931"/>
    <lineage>
        <taxon>Bacteria</taxon>
        <taxon>Bacillati</taxon>
        <taxon>Bacillota</taxon>
        <taxon>Bacilli</taxon>
        <taxon>Bacillales</taxon>
        <taxon>Bacillaceae</taxon>
        <taxon>Lysinibacillus</taxon>
    </lineage>
</organism>
<accession>A0ABQ5NFF9</accession>
<dbReference type="Pfam" id="PF04439">
    <property type="entry name" value="Adenyl_transf"/>
    <property type="match status" value="1"/>
</dbReference>
<evidence type="ECO:0000313" key="1">
    <source>
        <dbReference type="EMBL" id="GLC87032.1"/>
    </source>
</evidence>
<dbReference type="InterPro" id="IPR007530">
    <property type="entry name" value="Aminoglycoside_adenylylTfrase"/>
</dbReference>
<dbReference type="Proteomes" id="UP001065593">
    <property type="component" value="Unassembled WGS sequence"/>
</dbReference>
<comment type="caution">
    <text evidence="1">The sequence shown here is derived from an EMBL/GenBank/DDBJ whole genome shotgun (WGS) entry which is preliminary data.</text>
</comment>
<dbReference type="InterPro" id="IPR043519">
    <property type="entry name" value="NT_sf"/>
</dbReference>
<proteinExistence type="predicted"/>
<dbReference type="SUPFAM" id="SSF81631">
    <property type="entry name" value="PAP/OAS1 substrate-binding domain"/>
    <property type="match status" value="1"/>
</dbReference>
<reference evidence="1" key="1">
    <citation type="submission" date="2022-08" db="EMBL/GenBank/DDBJ databases">
        <title>Draft genome sequence of Lysinibacillus sp. strain KH24.</title>
        <authorList>
            <person name="Kanbe H."/>
            <person name="Itoh H."/>
        </authorList>
    </citation>
    <scope>NUCLEOTIDE SEQUENCE</scope>
    <source>
        <strain evidence="1">KH24</strain>
    </source>
</reference>
<gene>
    <name evidence="1" type="primary">aadK</name>
    <name evidence="1" type="ORF">LYSBPC_01590</name>
</gene>
<protein>
    <submittedName>
        <fullName evidence="1">Aminoglycoside 6-adenylyltransferase</fullName>
    </submittedName>
</protein>
<dbReference type="EMBL" id="BRZA01000001">
    <property type="protein sequence ID" value="GLC87032.1"/>
    <property type="molecule type" value="Genomic_DNA"/>
</dbReference>
<evidence type="ECO:0000313" key="2">
    <source>
        <dbReference type="Proteomes" id="UP001065593"/>
    </source>
</evidence>
<dbReference type="Gene3D" id="1.20.120.330">
    <property type="entry name" value="Nucleotidyltransferases domain 2"/>
    <property type="match status" value="1"/>
</dbReference>
<dbReference type="SUPFAM" id="SSF81301">
    <property type="entry name" value="Nucleotidyltransferase"/>
    <property type="match status" value="1"/>
</dbReference>